<sequence>MKKLDEKLVDTLSQDMFNYSLKYDVDLVDILSVAPYNIPVNDVQRLGSGNPFVSEYSFEKISNALSYLSIQKKLDKNFGNGTANVRVERKDIYGYFKNNNSYRTQINSTTTIKEEDSFAYA</sequence>
<evidence type="ECO:0000313" key="1">
    <source>
        <dbReference type="EMBL" id="TDG68056.1"/>
    </source>
</evidence>
<proteinExistence type="predicted"/>
<protein>
    <submittedName>
        <fullName evidence="1">Uncharacterized protein</fullName>
    </submittedName>
</protein>
<gene>
    <name evidence="1" type="ORF">C5L23_000362</name>
</gene>
<dbReference type="EMBL" id="PUFI01000014">
    <property type="protein sequence ID" value="TDG68056.1"/>
    <property type="molecule type" value="Genomic_DNA"/>
</dbReference>
<evidence type="ECO:0000313" key="2">
    <source>
        <dbReference type="Proteomes" id="UP000295681"/>
    </source>
</evidence>
<keyword evidence="2" id="KW-1185">Reference proteome</keyword>
<accession>A0A4R5N833</accession>
<dbReference type="AlphaFoldDB" id="A0A4R5N833"/>
<name>A0A4R5N833_9LACO</name>
<dbReference type="RefSeq" id="WP_133264387.1">
    <property type="nucleotide sequence ID" value="NZ_PUFI01000014.1"/>
</dbReference>
<reference evidence="1 2" key="1">
    <citation type="journal article" date="2019" name="Appl. Microbiol. Biotechnol.">
        <title>Uncovering carbohydrate metabolism through a genotype-phenotype association study of 56 lactic acid bacteria genomes.</title>
        <authorList>
            <person name="Buron-Moles G."/>
            <person name="Chailyan A."/>
            <person name="Dolejs I."/>
            <person name="Forster J."/>
            <person name="Miks M.H."/>
        </authorList>
    </citation>
    <scope>NUCLEOTIDE SEQUENCE [LARGE SCALE GENOMIC DNA]</scope>
    <source>
        <strain evidence="1 2">ATCC 700006</strain>
    </source>
</reference>
<dbReference type="Proteomes" id="UP000295681">
    <property type="component" value="Unassembled WGS sequence"/>
</dbReference>
<comment type="caution">
    <text evidence="1">The sequence shown here is derived from an EMBL/GenBank/DDBJ whole genome shotgun (WGS) entry which is preliminary data.</text>
</comment>
<dbReference type="STRING" id="907931.GCA_000165675_00988"/>
<organism evidence="1 2">
    <name type="scientific">Leuconostoc fallax</name>
    <dbReference type="NCBI Taxonomy" id="1251"/>
    <lineage>
        <taxon>Bacteria</taxon>
        <taxon>Bacillati</taxon>
        <taxon>Bacillota</taxon>
        <taxon>Bacilli</taxon>
        <taxon>Lactobacillales</taxon>
        <taxon>Lactobacillaceae</taxon>
        <taxon>Leuconostoc</taxon>
    </lineage>
</organism>